<dbReference type="SUPFAM" id="SSF51445">
    <property type="entry name" value="(Trans)glycosidases"/>
    <property type="match status" value="1"/>
</dbReference>
<dbReference type="InterPro" id="IPR017853">
    <property type="entry name" value="GH"/>
</dbReference>
<dbReference type="PANTHER" id="PTHR31490">
    <property type="entry name" value="GLYCOSYL HYDROLASE"/>
    <property type="match status" value="1"/>
</dbReference>
<sequence length="437" mass="48015">MTTPSGPARRAPAQAPSAPQAASTLSAPSAASSPGDRLEPIQLQVVDADGAPRPGASVTVEQARHAFGFGCTAFALAQPGDQPAAELERLWLDLFDTATLPFYWRWYEQTPGATDADRLRALATHLRHRGVRIKGHPLLWHTLAPTWLQEKDDQGVEDAIRARITREASGFAGLVDQWDAINETVILPVFEAEENAVTRLARARGRMHVIRLAFETARAADPTARLVLNDFDLTPAYEEVIEECLEAGVQIDAIGLQTHMHQGYRGEEQITEVLERFSRFGPPLQMTETTLVSGDLMPAHIGDLNDYVVDSWPSTPAGEERQADELVRHYRTVLAHPATESLTYWGLDDASAWLGAPAGLVRADGTPKPGYHALRELIREQWWVPRGEHRADENGVVHLQGFAGDYTVETDGQVREVTVPRGGLLSQQVPAPAPRRD</sequence>
<dbReference type="InterPro" id="IPR044846">
    <property type="entry name" value="GH10"/>
</dbReference>
<keyword evidence="8 9" id="KW-0624">Polysaccharide degradation</keyword>
<protein>
    <recommendedName>
        <fullName evidence="9">Beta-xylanase</fullName>
        <ecNumber evidence="9">3.2.1.8</ecNumber>
    </recommendedName>
</protein>
<dbReference type="GeneID" id="303297624"/>
<feature type="region of interest" description="Disordered" evidence="10">
    <location>
        <begin position="1"/>
        <end position="39"/>
    </location>
</feature>
<evidence type="ECO:0000256" key="7">
    <source>
        <dbReference type="ARBA" id="ARBA00023295"/>
    </source>
</evidence>
<dbReference type="InterPro" id="IPR001000">
    <property type="entry name" value="GH10_dom"/>
</dbReference>
<evidence type="ECO:0000256" key="9">
    <source>
        <dbReference type="RuleBase" id="RU361174"/>
    </source>
</evidence>
<evidence type="ECO:0000256" key="6">
    <source>
        <dbReference type="ARBA" id="ARBA00023277"/>
    </source>
</evidence>
<dbReference type="Pfam" id="PF00331">
    <property type="entry name" value="Glyco_hydro_10"/>
    <property type="match status" value="1"/>
</dbReference>
<dbReference type="Gene3D" id="3.20.20.80">
    <property type="entry name" value="Glycosidases"/>
    <property type="match status" value="1"/>
</dbReference>
<accession>A0ABW0FCQ1</accession>
<dbReference type="PANTHER" id="PTHR31490:SF88">
    <property type="entry name" value="BETA-XYLANASE"/>
    <property type="match status" value="1"/>
</dbReference>
<evidence type="ECO:0000256" key="4">
    <source>
        <dbReference type="ARBA" id="ARBA00022729"/>
    </source>
</evidence>
<dbReference type="RefSeq" id="WP_193118694.1">
    <property type="nucleotide sequence ID" value="NZ_BAAAIR010000038.1"/>
</dbReference>
<evidence type="ECO:0000256" key="8">
    <source>
        <dbReference type="ARBA" id="ARBA00023326"/>
    </source>
</evidence>
<keyword evidence="7 9" id="KW-0326">Glycosidase</keyword>
<reference evidence="13" key="1">
    <citation type="journal article" date="2019" name="Int. J. Syst. Evol. Microbiol.">
        <title>The Global Catalogue of Microorganisms (GCM) 10K type strain sequencing project: providing services to taxonomists for standard genome sequencing and annotation.</title>
        <authorList>
            <consortium name="The Broad Institute Genomics Platform"/>
            <consortium name="The Broad Institute Genome Sequencing Center for Infectious Disease"/>
            <person name="Wu L."/>
            <person name="Ma J."/>
        </authorList>
    </citation>
    <scope>NUCLEOTIDE SEQUENCE [LARGE SCALE GENOMIC DNA]</scope>
    <source>
        <strain evidence="13">CGMCC 1.16455</strain>
    </source>
</reference>
<keyword evidence="13" id="KW-1185">Reference proteome</keyword>
<evidence type="ECO:0000313" key="13">
    <source>
        <dbReference type="Proteomes" id="UP001595937"/>
    </source>
</evidence>
<keyword evidence="6 9" id="KW-0119">Carbohydrate metabolism</keyword>
<organism evidence="12 13">
    <name type="scientific">Brachybacterium tyrofermentans</name>
    <dbReference type="NCBI Taxonomy" id="47848"/>
    <lineage>
        <taxon>Bacteria</taxon>
        <taxon>Bacillati</taxon>
        <taxon>Actinomycetota</taxon>
        <taxon>Actinomycetes</taxon>
        <taxon>Micrococcales</taxon>
        <taxon>Dermabacteraceae</taxon>
        <taxon>Brachybacterium</taxon>
    </lineage>
</organism>
<keyword evidence="3" id="KW-0858">Xylan degradation</keyword>
<keyword evidence="5 9" id="KW-0378">Hydrolase</keyword>
<dbReference type="EC" id="3.2.1.8" evidence="9"/>
<evidence type="ECO:0000259" key="11">
    <source>
        <dbReference type="PROSITE" id="PS51760"/>
    </source>
</evidence>
<dbReference type="Proteomes" id="UP001595937">
    <property type="component" value="Unassembled WGS sequence"/>
</dbReference>
<dbReference type="SMART" id="SM00633">
    <property type="entry name" value="Glyco_10"/>
    <property type="match status" value="1"/>
</dbReference>
<dbReference type="PRINTS" id="PR00134">
    <property type="entry name" value="GLHYDRLASE10"/>
</dbReference>
<feature type="domain" description="GH10" evidence="11">
    <location>
        <begin position="81"/>
        <end position="377"/>
    </location>
</feature>
<keyword evidence="4" id="KW-0732">Signal</keyword>
<evidence type="ECO:0000313" key="12">
    <source>
        <dbReference type="EMBL" id="MFC5297212.1"/>
    </source>
</evidence>
<evidence type="ECO:0000256" key="2">
    <source>
        <dbReference type="ARBA" id="ARBA00007495"/>
    </source>
</evidence>
<dbReference type="PROSITE" id="PS51760">
    <property type="entry name" value="GH10_2"/>
    <property type="match status" value="1"/>
</dbReference>
<comment type="similarity">
    <text evidence="2 9">Belongs to the glycosyl hydrolase 10 (cellulase F) family.</text>
</comment>
<comment type="caution">
    <text evidence="12">The sequence shown here is derived from an EMBL/GenBank/DDBJ whole genome shotgun (WGS) entry which is preliminary data.</text>
</comment>
<gene>
    <name evidence="12" type="ORF">ACFPK8_06780</name>
</gene>
<dbReference type="EMBL" id="JBHSLN010000020">
    <property type="protein sequence ID" value="MFC5297212.1"/>
    <property type="molecule type" value="Genomic_DNA"/>
</dbReference>
<evidence type="ECO:0000256" key="5">
    <source>
        <dbReference type="ARBA" id="ARBA00022801"/>
    </source>
</evidence>
<feature type="compositionally biased region" description="Low complexity" evidence="10">
    <location>
        <begin position="1"/>
        <end position="35"/>
    </location>
</feature>
<evidence type="ECO:0000256" key="3">
    <source>
        <dbReference type="ARBA" id="ARBA00022651"/>
    </source>
</evidence>
<name>A0ABW0FCQ1_9MICO</name>
<comment type="catalytic activity">
    <reaction evidence="1 9">
        <text>Endohydrolysis of (1-&gt;4)-beta-D-xylosidic linkages in xylans.</text>
        <dbReference type="EC" id="3.2.1.8"/>
    </reaction>
</comment>
<evidence type="ECO:0000256" key="10">
    <source>
        <dbReference type="SAM" id="MobiDB-lite"/>
    </source>
</evidence>
<proteinExistence type="inferred from homology"/>
<evidence type="ECO:0000256" key="1">
    <source>
        <dbReference type="ARBA" id="ARBA00000681"/>
    </source>
</evidence>